<organism evidence="3 4">
    <name type="scientific">Sulfuriferula plumbiphila</name>
    <dbReference type="NCBI Taxonomy" id="171865"/>
    <lineage>
        <taxon>Bacteria</taxon>
        <taxon>Pseudomonadati</taxon>
        <taxon>Pseudomonadota</taxon>
        <taxon>Betaproteobacteria</taxon>
        <taxon>Nitrosomonadales</taxon>
        <taxon>Sulfuricellaceae</taxon>
        <taxon>Sulfuriferula</taxon>
    </lineage>
</organism>
<evidence type="ECO:0000256" key="1">
    <source>
        <dbReference type="SAM" id="Coils"/>
    </source>
</evidence>
<keyword evidence="4" id="KW-1185">Reference proteome</keyword>
<evidence type="ECO:0000313" key="4">
    <source>
        <dbReference type="Proteomes" id="UP000321337"/>
    </source>
</evidence>
<dbReference type="Proteomes" id="UP000321337">
    <property type="component" value="Unassembled WGS sequence"/>
</dbReference>
<proteinExistence type="predicted"/>
<feature type="domain" description="KfrA N-terminal DNA-binding" evidence="2">
    <location>
        <begin position="9"/>
        <end position="110"/>
    </location>
</feature>
<protein>
    <recommendedName>
        <fullName evidence="2">KfrA N-terminal DNA-binding domain-containing protein</fullName>
    </recommendedName>
</protein>
<dbReference type="RefSeq" id="WP_147071860.1">
    <property type="nucleotide sequence ID" value="NZ_AP021884.1"/>
</dbReference>
<name>A0A512L6J9_9PROT</name>
<evidence type="ECO:0000313" key="3">
    <source>
        <dbReference type="EMBL" id="GEP30099.1"/>
    </source>
</evidence>
<accession>A0A512L6J9</accession>
<keyword evidence="1" id="KW-0175">Coiled coil</keyword>
<evidence type="ECO:0000259" key="2">
    <source>
        <dbReference type="Pfam" id="PF11740"/>
    </source>
</evidence>
<comment type="caution">
    <text evidence="3">The sequence shown here is derived from an EMBL/GenBank/DDBJ whole genome shotgun (WGS) entry which is preliminary data.</text>
</comment>
<dbReference type="EMBL" id="BKAD01000011">
    <property type="protein sequence ID" value="GEP30099.1"/>
    <property type="molecule type" value="Genomic_DNA"/>
</dbReference>
<sequence>MCTEKYVRIVEEMLARGEKITLQEVRRVAGRGSYATISDAVKLVLNQGLIPTEVSGPVPETLIDETKRLWQEACRLASSAVASERLALHSARVSSQESQRELTALADSLALQVDELTAQLESMQADKVTAEKRAQEADAGLKATRQLLKDIGIKPAKMGVEKGQTMDEA</sequence>
<dbReference type="AlphaFoldDB" id="A0A512L6J9"/>
<dbReference type="Pfam" id="PF11740">
    <property type="entry name" value="KfrA_N"/>
    <property type="match status" value="1"/>
</dbReference>
<reference evidence="3 4" key="1">
    <citation type="submission" date="2019-07" db="EMBL/GenBank/DDBJ databases">
        <title>Whole genome shotgun sequence of Thiobacillus plumbophilus NBRC 107929.</title>
        <authorList>
            <person name="Hosoyama A."/>
            <person name="Uohara A."/>
            <person name="Ohji S."/>
            <person name="Ichikawa N."/>
        </authorList>
    </citation>
    <scope>NUCLEOTIDE SEQUENCE [LARGE SCALE GENOMIC DNA]</scope>
    <source>
        <strain evidence="3 4">NBRC 107929</strain>
    </source>
</reference>
<feature type="coiled-coil region" evidence="1">
    <location>
        <begin position="106"/>
        <end position="133"/>
    </location>
</feature>
<dbReference type="InterPro" id="IPR021104">
    <property type="entry name" value="KfrA_DNA-bd_N"/>
</dbReference>
<gene>
    <name evidence="3" type="ORF">TPL01_12370</name>
</gene>